<dbReference type="PIRSF" id="PIRSF006004">
    <property type="entry name" value="CHP00048"/>
    <property type="match status" value="1"/>
</dbReference>
<evidence type="ECO:0000256" key="3">
    <source>
        <dbReference type="ARBA" id="ARBA00007544"/>
    </source>
</evidence>
<dbReference type="PANTHER" id="PTHR30544">
    <property type="entry name" value="23S RRNA METHYLTRANSFERASE"/>
    <property type="match status" value="1"/>
</dbReference>
<dbReference type="InterPro" id="IPR040072">
    <property type="entry name" value="Methyltransferase_A"/>
</dbReference>
<dbReference type="InterPro" id="IPR004383">
    <property type="entry name" value="rRNA_lsu_MTrfase_RlmN/Cfr"/>
</dbReference>
<keyword evidence="6" id="KW-0698">rRNA processing</keyword>
<protein>
    <recommendedName>
        <fullName evidence="14">Radical SAM core domain-containing protein</fullName>
    </recommendedName>
</protein>
<keyword evidence="9" id="KW-0949">S-adenosyl-L-methionine</keyword>
<dbReference type="Pfam" id="PF04055">
    <property type="entry name" value="Radical_SAM"/>
    <property type="match status" value="1"/>
</dbReference>
<keyword evidence="12" id="KW-0411">Iron-sulfur</keyword>
<dbReference type="KEGG" id="dat:HRM2_00090"/>
<dbReference type="InterPro" id="IPR027492">
    <property type="entry name" value="RNA_MTrfase_RlmN"/>
</dbReference>
<reference evidence="15 16" key="1">
    <citation type="journal article" date="2009" name="Environ. Microbiol.">
        <title>Genome sequence of Desulfobacterium autotrophicum HRM2, a marine sulfate reducer oxidizing organic carbon completely to carbon dioxide.</title>
        <authorList>
            <person name="Strittmatter A.W."/>
            <person name="Liesegang H."/>
            <person name="Rabus R."/>
            <person name="Decker I."/>
            <person name="Amann J."/>
            <person name="Andres S."/>
            <person name="Henne A."/>
            <person name="Fricke W.F."/>
            <person name="Martinez-Arias R."/>
            <person name="Bartels D."/>
            <person name="Goesmann A."/>
            <person name="Krause L."/>
            <person name="Puehler A."/>
            <person name="Klenk H.P."/>
            <person name="Richter M."/>
            <person name="Schuler M."/>
            <person name="Gloeckner F.O."/>
            <person name="Meyerdierks A."/>
            <person name="Gottschalk G."/>
            <person name="Amann R."/>
        </authorList>
    </citation>
    <scope>NUCLEOTIDE SEQUENCE [LARGE SCALE GENOMIC DNA]</scope>
    <source>
        <strain evidence="16">ATCC 43914 / DSM 3382 / HRM2</strain>
    </source>
</reference>
<evidence type="ECO:0000256" key="13">
    <source>
        <dbReference type="ARBA" id="ARBA00023157"/>
    </source>
</evidence>
<dbReference type="AlphaFoldDB" id="C0QD94"/>
<keyword evidence="16" id="KW-1185">Reference proteome</keyword>
<proteinExistence type="inferred from homology"/>
<name>C0QD94_DESAH</name>
<evidence type="ECO:0000256" key="4">
    <source>
        <dbReference type="ARBA" id="ARBA00022485"/>
    </source>
</evidence>
<dbReference type="GO" id="GO:0070475">
    <property type="term" value="P:rRNA base methylation"/>
    <property type="evidence" value="ECO:0007669"/>
    <property type="project" value="InterPro"/>
</dbReference>
<keyword evidence="7" id="KW-0489">Methyltransferase</keyword>
<dbReference type="PANTHER" id="PTHR30544:SF5">
    <property type="entry name" value="RADICAL SAM CORE DOMAIN-CONTAINING PROTEIN"/>
    <property type="match status" value="1"/>
</dbReference>
<dbReference type="PROSITE" id="PS51918">
    <property type="entry name" value="RADICAL_SAM"/>
    <property type="match status" value="1"/>
</dbReference>
<comment type="subcellular location">
    <subcellularLocation>
        <location evidence="2">Cytoplasm</location>
    </subcellularLocation>
</comment>
<keyword evidence="11" id="KW-0408">Iron</keyword>
<dbReference type="HOGENOM" id="CLU_029101_0_0_7"/>
<dbReference type="NCBIfam" id="TIGR00048">
    <property type="entry name" value="rRNA_mod_RlmN"/>
    <property type="match status" value="1"/>
</dbReference>
<sequence>MNLLEMTFKEVSQLLYNGFGRGDYHAGALLREVIKRGNHNFSTAPEFERSQGMSLALVSDYELPDFTVVDQMEEDNTVKFVTRLHDGCSIESVIIPMKQYNTLCVSTQAGCRMGCRFCETARSGFKRNLQVHEITGQLFSARNTLGKKISNIVFMGMGEPFDNFDNLVRSIRVFNDQKGFDVAFRHMTVSTCGLVPGIRALAGLGLTQLSLAVSVHSAIDEVRSVLMPVNRRYPLNVLRAALADYPLHKRRYILVEYVLIKGVNDSQEAAAALVQYLVPLKVRVNLIAYNPGRDPDPEFQGVDDCSMNQFASWLEDSGLFVIKRWSKGQKLMAGCGQLSTRT</sequence>
<evidence type="ECO:0000259" key="14">
    <source>
        <dbReference type="PROSITE" id="PS51918"/>
    </source>
</evidence>
<dbReference type="InterPro" id="IPR007197">
    <property type="entry name" value="rSAM"/>
</dbReference>
<dbReference type="GO" id="GO:0046872">
    <property type="term" value="F:metal ion binding"/>
    <property type="evidence" value="ECO:0007669"/>
    <property type="project" value="UniProtKB-KW"/>
</dbReference>
<dbReference type="SFLD" id="SFLDS00029">
    <property type="entry name" value="Radical_SAM"/>
    <property type="match status" value="1"/>
</dbReference>
<dbReference type="GO" id="GO:0005737">
    <property type="term" value="C:cytoplasm"/>
    <property type="evidence" value="ECO:0007669"/>
    <property type="project" value="UniProtKB-SubCell"/>
</dbReference>
<evidence type="ECO:0000313" key="15">
    <source>
        <dbReference type="EMBL" id="ACN13132.1"/>
    </source>
</evidence>
<keyword evidence="13" id="KW-1015">Disulfide bond</keyword>
<dbReference type="Proteomes" id="UP000000442">
    <property type="component" value="Chromosome"/>
</dbReference>
<dbReference type="InterPro" id="IPR058240">
    <property type="entry name" value="rSAM_sf"/>
</dbReference>
<dbReference type="STRING" id="177437.HRM2_00090"/>
<dbReference type="eggNOG" id="COG0820">
    <property type="taxonomic scope" value="Bacteria"/>
</dbReference>
<evidence type="ECO:0000256" key="10">
    <source>
        <dbReference type="ARBA" id="ARBA00022723"/>
    </source>
</evidence>
<comment type="similarity">
    <text evidence="3">Belongs to the radical SAM superfamily. RlmN family.</text>
</comment>
<dbReference type="EMBL" id="CP001087">
    <property type="protein sequence ID" value="ACN13132.1"/>
    <property type="molecule type" value="Genomic_DNA"/>
</dbReference>
<dbReference type="GO" id="GO:0008173">
    <property type="term" value="F:RNA methyltransferase activity"/>
    <property type="evidence" value="ECO:0007669"/>
    <property type="project" value="InterPro"/>
</dbReference>
<dbReference type="GO" id="GO:0030488">
    <property type="term" value="P:tRNA methylation"/>
    <property type="evidence" value="ECO:0007669"/>
    <property type="project" value="InterPro"/>
</dbReference>
<keyword evidence="5" id="KW-0963">Cytoplasm</keyword>
<evidence type="ECO:0000256" key="9">
    <source>
        <dbReference type="ARBA" id="ARBA00022691"/>
    </source>
</evidence>
<comment type="cofactor">
    <cofactor evidence="1">
        <name>[4Fe-4S] cluster</name>
        <dbReference type="ChEBI" id="CHEBI:49883"/>
    </cofactor>
</comment>
<evidence type="ECO:0000313" key="16">
    <source>
        <dbReference type="Proteomes" id="UP000000442"/>
    </source>
</evidence>
<keyword evidence="10" id="KW-0479">Metal-binding</keyword>
<dbReference type="RefSeq" id="WP_012662383.1">
    <property type="nucleotide sequence ID" value="NC_012108.1"/>
</dbReference>
<keyword evidence="4" id="KW-0004">4Fe-4S</keyword>
<evidence type="ECO:0000256" key="2">
    <source>
        <dbReference type="ARBA" id="ARBA00004496"/>
    </source>
</evidence>
<dbReference type="Gene3D" id="3.20.20.70">
    <property type="entry name" value="Aldolase class I"/>
    <property type="match status" value="1"/>
</dbReference>
<evidence type="ECO:0000256" key="6">
    <source>
        <dbReference type="ARBA" id="ARBA00022552"/>
    </source>
</evidence>
<organism evidence="15 16">
    <name type="scientific">Desulforapulum autotrophicum (strain ATCC 43914 / DSM 3382 / VKM B-1955 / HRM2)</name>
    <name type="common">Desulfobacterium autotrophicum</name>
    <dbReference type="NCBI Taxonomy" id="177437"/>
    <lineage>
        <taxon>Bacteria</taxon>
        <taxon>Pseudomonadati</taxon>
        <taxon>Thermodesulfobacteriota</taxon>
        <taxon>Desulfobacteria</taxon>
        <taxon>Desulfobacterales</taxon>
        <taxon>Desulfobacteraceae</taxon>
        <taxon>Desulforapulum</taxon>
    </lineage>
</organism>
<evidence type="ECO:0000256" key="8">
    <source>
        <dbReference type="ARBA" id="ARBA00022679"/>
    </source>
</evidence>
<gene>
    <name evidence="15" type="ordered locus">HRM2_00090</name>
</gene>
<dbReference type="CDD" id="cd01335">
    <property type="entry name" value="Radical_SAM"/>
    <property type="match status" value="1"/>
</dbReference>
<evidence type="ECO:0000256" key="7">
    <source>
        <dbReference type="ARBA" id="ARBA00022603"/>
    </source>
</evidence>
<dbReference type="SFLD" id="SFLDF00275">
    <property type="entry name" value="adenosine_C2_methyltransferase"/>
    <property type="match status" value="1"/>
</dbReference>
<evidence type="ECO:0000256" key="1">
    <source>
        <dbReference type="ARBA" id="ARBA00001966"/>
    </source>
</evidence>
<evidence type="ECO:0000256" key="5">
    <source>
        <dbReference type="ARBA" id="ARBA00022490"/>
    </source>
</evidence>
<dbReference type="OrthoDB" id="9793973at2"/>
<dbReference type="SUPFAM" id="SSF102114">
    <property type="entry name" value="Radical SAM enzymes"/>
    <property type="match status" value="1"/>
</dbReference>
<evidence type="ECO:0000256" key="11">
    <source>
        <dbReference type="ARBA" id="ARBA00023004"/>
    </source>
</evidence>
<dbReference type="SFLD" id="SFLDG01062">
    <property type="entry name" value="methyltransferase_(Class_A)"/>
    <property type="match status" value="1"/>
</dbReference>
<keyword evidence="8" id="KW-0808">Transferase</keyword>
<feature type="domain" description="Radical SAM core" evidence="14">
    <location>
        <begin position="97"/>
        <end position="341"/>
    </location>
</feature>
<accession>C0QD94</accession>
<dbReference type="InterPro" id="IPR013785">
    <property type="entry name" value="Aldolase_TIM"/>
</dbReference>
<dbReference type="GO" id="GO:0051539">
    <property type="term" value="F:4 iron, 4 sulfur cluster binding"/>
    <property type="evidence" value="ECO:0007669"/>
    <property type="project" value="UniProtKB-KW"/>
</dbReference>
<evidence type="ECO:0000256" key="12">
    <source>
        <dbReference type="ARBA" id="ARBA00023014"/>
    </source>
</evidence>